<reference evidence="1 2" key="1">
    <citation type="submission" date="2019-12" db="EMBL/GenBank/DDBJ databases">
        <authorList>
            <person name="Dong K."/>
        </authorList>
    </citation>
    <scope>NUCLEOTIDE SEQUENCE [LARGE SCALE GENOMIC DNA]</scope>
    <source>
        <strain evidence="1 2">JCM 31225</strain>
    </source>
</reference>
<dbReference type="Proteomes" id="UP000435036">
    <property type="component" value="Unassembled WGS sequence"/>
</dbReference>
<protein>
    <submittedName>
        <fullName evidence="1">DUF2158 domain-containing protein</fullName>
    </submittedName>
</protein>
<evidence type="ECO:0000313" key="1">
    <source>
        <dbReference type="EMBL" id="MVZ60531.1"/>
    </source>
</evidence>
<dbReference type="EMBL" id="WSQA01000001">
    <property type="protein sequence ID" value="MVZ60531.1"/>
    <property type="molecule type" value="Genomic_DNA"/>
</dbReference>
<dbReference type="OrthoDB" id="1264301at2"/>
<keyword evidence="2" id="KW-1185">Reference proteome</keyword>
<proteinExistence type="predicted"/>
<gene>
    <name evidence="1" type="ORF">GQF63_00715</name>
</gene>
<dbReference type="AlphaFoldDB" id="A0A6N8KW93"/>
<accession>A0A6N8KW93</accession>
<dbReference type="RefSeq" id="WP_160367178.1">
    <property type="nucleotide sequence ID" value="NZ_WSQA01000001.1"/>
</dbReference>
<comment type="caution">
    <text evidence="1">The sequence shown here is derived from an EMBL/GenBank/DDBJ whole genome shotgun (WGS) entry which is preliminary data.</text>
</comment>
<organism evidence="1 2">
    <name type="scientific">Sphingobacterium humi</name>
    <dbReference type="NCBI Taxonomy" id="1796905"/>
    <lineage>
        <taxon>Bacteria</taxon>
        <taxon>Pseudomonadati</taxon>
        <taxon>Bacteroidota</taxon>
        <taxon>Sphingobacteriia</taxon>
        <taxon>Sphingobacteriales</taxon>
        <taxon>Sphingobacteriaceae</taxon>
        <taxon>Sphingobacterium</taxon>
    </lineage>
</organism>
<evidence type="ECO:0000313" key="2">
    <source>
        <dbReference type="Proteomes" id="UP000435036"/>
    </source>
</evidence>
<sequence length="58" mass="6665">MTTKFKPGDIVIIKSGSPKMTVYNSTPEGWTFCYYYSEEEKRIMEAIKLPSDILQLAN</sequence>
<name>A0A6N8KW93_9SPHI</name>